<dbReference type="GO" id="GO:0003735">
    <property type="term" value="F:structural constituent of ribosome"/>
    <property type="evidence" value="ECO:0007669"/>
    <property type="project" value="InterPro"/>
</dbReference>
<keyword evidence="2 7" id="KW-0699">rRNA-binding</keyword>
<keyword evidence="4 7" id="KW-0689">Ribosomal protein</keyword>
<dbReference type="GO" id="GO:0022625">
    <property type="term" value="C:cytosolic large ribosomal subunit"/>
    <property type="evidence" value="ECO:0007669"/>
    <property type="project" value="TreeGrafter"/>
</dbReference>
<dbReference type="InterPro" id="IPR001063">
    <property type="entry name" value="Ribosomal_uL22"/>
</dbReference>
<dbReference type="RefSeq" id="WP_087289330.1">
    <property type="nucleotide sequence ID" value="NZ_NFJD01000004.1"/>
</dbReference>
<evidence type="ECO:0000313" key="11">
    <source>
        <dbReference type="EMBL" id="OUO56346.1"/>
    </source>
</evidence>
<dbReference type="Proteomes" id="UP000196368">
    <property type="component" value="Unassembled WGS sequence"/>
</dbReference>
<dbReference type="GO" id="GO:0006412">
    <property type="term" value="P:translation"/>
    <property type="evidence" value="ECO:0007669"/>
    <property type="project" value="UniProtKB-UniRule"/>
</dbReference>
<dbReference type="PANTHER" id="PTHR13501">
    <property type="entry name" value="CHLOROPLAST 50S RIBOSOMAL PROTEIN L22-RELATED"/>
    <property type="match status" value="1"/>
</dbReference>
<sequence length="119" mass="13034">MEACAKAKFQRFGSRKVNLVLDQIRGKNVKAAEEVLPFVAKRTSDLVAKTLHSAAANLEVKAGKKLDFSKVFIKEAFANLGPSGHLKRVQPGPQGRAMPYKKSMCHLTVIVTDEKKGGR</sequence>
<evidence type="ECO:0000256" key="5">
    <source>
        <dbReference type="ARBA" id="ARBA00023274"/>
    </source>
</evidence>
<evidence type="ECO:0000256" key="3">
    <source>
        <dbReference type="ARBA" id="ARBA00022884"/>
    </source>
</evidence>
<evidence type="ECO:0000256" key="6">
    <source>
        <dbReference type="ARBA" id="ARBA00035207"/>
    </source>
</evidence>
<keyword evidence="3 7" id="KW-0694">RNA-binding</keyword>
<dbReference type="CDD" id="cd00336">
    <property type="entry name" value="Ribosomal_L22"/>
    <property type="match status" value="1"/>
</dbReference>
<dbReference type="InterPro" id="IPR005727">
    <property type="entry name" value="Ribosomal_uL22_bac/chlpt-type"/>
</dbReference>
<gene>
    <name evidence="7" type="primary">rplV</name>
    <name evidence="11" type="ORF">B5F75_06950</name>
</gene>
<accession>A0A1Y4DBA4</accession>
<evidence type="ECO:0000256" key="2">
    <source>
        <dbReference type="ARBA" id="ARBA00022730"/>
    </source>
</evidence>
<dbReference type="InterPro" id="IPR047867">
    <property type="entry name" value="Ribosomal_uL22_bac/org-type"/>
</dbReference>
<proteinExistence type="inferred from homology"/>
<keyword evidence="12" id="KW-1185">Reference proteome</keyword>
<name>A0A1Y4DBA4_9BACT</name>
<comment type="function">
    <text evidence="7 10">This protein binds specifically to 23S rRNA; its binding is stimulated by other ribosomal proteins, e.g., L4, L17, and L20. It is important during the early stages of 50S assembly. It makes multiple contacts with different domains of the 23S rRNA in the assembled 50S subunit and ribosome.</text>
</comment>
<dbReference type="OrthoDB" id="9805969at2"/>
<dbReference type="EMBL" id="NFJD01000004">
    <property type="protein sequence ID" value="OUO56346.1"/>
    <property type="molecule type" value="Genomic_DNA"/>
</dbReference>
<dbReference type="PANTHER" id="PTHR13501:SF8">
    <property type="entry name" value="LARGE RIBOSOMAL SUBUNIT PROTEIN UL22M"/>
    <property type="match status" value="1"/>
</dbReference>
<dbReference type="Gene3D" id="3.90.470.10">
    <property type="entry name" value="Ribosomal protein L22/L17"/>
    <property type="match status" value="1"/>
</dbReference>
<dbReference type="GO" id="GO:0019843">
    <property type="term" value="F:rRNA binding"/>
    <property type="evidence" value="ECO:0007669"/>
    <property type="project" value="UniProtKB-UniRule"/>
</dbReference>
<evidence type="ECO:0000256" key="4">
    <source>
        <dbReference type="ARBA" id="ARBA00022980"/>
    </source>
</evidence>
<comment type="caution">
    <text evidence="11">The sequence shown here is derived from an EMBL/GenBank/DDBJ whole genome shotgun (WGS) entry which is preliminary data.</text>
</comment>
<keyword evidence="5 7" id="KW-0687">Ribonucleoprotein</keyword>
<evidence type="ECO:0000256" key="1">
    <source>
        <dbReference type="ARBA" id="ARBA00009451"/>
    </source>
</evidence>
<evidence type="ECO:0000256" key="8">
    <source>
        <dbReference type="RuleBase" id="RU004005"/>
    </source>
</evidence>
<dbReference type="Pfam" id="PF00237">
    <property type="entry name" value="Ribosomal_L22"/>
    <property type="match status" value="1"/>
</dbReference>
<comment type="function">
    <text evidence="7">The globular domain of the protein is located near the polypeptide exit tunnel on the outside of the subunit, while an extended beta-hairpin is found that lines the wall of the exit tunnel in the center of the 70S ribosome.</text>
</comment>
<dbReference type="SUPFAM" id="SSF54843">
    <property type="entry name" value="Ribosomal protein L22"/>
    <property type="match status" value="1"/>
</dbReference>
<evidence type="ECO:0000313" key="12">
    <source>
        <dbReference type="Proteomes" id="UP000196368"/>
    </source>
</evidence>
<reference evidence="12" key="1">
    <citation type="submission" date="2017-04" db="EMBL/GenBank/DDBJ databases">
        <title>Function of individual gut microbiota members based on whole genome sequencing of pure cultures obtained from chicken caecum.</title>
        <authorList>
            <person name="Medvecky M."/>
            <person name="Cejkova D."/>
            <person name="Polansky O."/>
            <person name="Karasova D."/>
            <person name="Kubasova T."/>
            <person name="Cizek A."/>
            <person name="Rychlik I."/>
        </authorList>
    </citation>
    <scope>NUCLEOTIDE SEQUENCE [LARGE SCALE GENOMIC DNA]</scope>
    <source>
        <strain evidence="12">An273</strain>
    </source>
</reference>
<evidence type="ECO:0000256" key="9">
    <source>
        <dbReference type="RuleBase" id="RU004006"/>
    </source>
</evidence>
<dbReference type="AlphaFoldDB" id="A0A1Y4DBA4"/>
<dbReference type="InterPro" id="IPR036394">
    <property type="entry name" value="Ribosomal_uL22_sf"/>
</dbReference>
<evidence type="ECO:0000256" key="10">
    <source>
        <dbReference type="RuleBase" id="RU004008"/>
    </source>
</evidence>
<comment type="similarity">
    <text evidence="1 7 8">Belongs to the universal ribosomal protein uL22 family.</text>
</comment>
<organism evidence="11 12">
    <name type="scientific">Candidatus Avelusimicrobium gallicola</name>
    <dbReference type="NCBI Taxonomy" id="2562704"/>
    <lineage>
        <taxon>Bacteria</taxon>
        <taxon>Pseudomonadati</taxon>
        <taxon>Elusimicrobiota</taxon>
        <taxon>Elusimicrobia</taxon>
        <taxon>Elusimicrobiales</taxon>
        <taxon>Elusimicrobiaceae</taxon>
        <taxon>Candidatus Avelusimicrobium</taxon>
    </lineage>
</organism>
<dbReference type="NCBIfam" id="TIGR01044">
    <property type="entry name" value="rplV_bact"/>
    <property type="match status" value="1"/>
</dbReference>
<dbReference type="HAMAP" id="MF_01331_B">
    <property type="entry name" value="Ribosomal_uL22_B"/>
    <property type="match status" value="1"/>
</dbReference>
<comment type="subunit">
    <text evidence="7 9">Part of the 50S ribosomal subunit.</text>
</comment>
<protein>
    <recommendedName>
        <fullName evidence="6 7">Large ribosomal subunit protein uL22</fullName>
    </recommendedName>
</protein>
<evidence type="ECO:0000256" key="7">
    <source>
        <dbReference type="HAMAP-Rule" id="MF_01331"/>
    </source>
</evidence>